<gene>
    <name evidence="14" type="ORF">GPM918_LOCUS37909</name>
    <name evidence="15" type="ORF">SRO942_LOCUS38698</name>
</gene>
<evidence type="ECO:0000256" key="12">
    <source>
        <dbReference type="ARBA" id="ARBA00045850"/>
    </source>
</evidence>
<evidence type="ECO:0000256" key="4">
    <source>
        <dbReference type="ARBA" id="ARBA00006958"/>
    </source>
</evidence>
<feature type="domain" description="DDE Tnp4" evidence="13">
    <location>
        <begin position="6"/>
        <end position="136"/>
    </location>
</feature>
<dbReference type="GO" id="GO:0016787">
    <property type="term" value="F:hydrolase activity"/>
    <property type="evidence" value="ECO:0007669"/>
    <property type="project" value="UniProtKB-KW"/>
</dbReference>
<evidence type="ECO:0000313" key="14">
    <source>
        <dbReference type="EMBL" id="CAF1528313.1"/>
    </source>
</evidence>
<dbReference type="GO" id="GO:0005634">
    <property type="term" value="C:nucleus"/>
    <property type="evidence" value="ECO:0007669"/>
    <property type="project" value="UniProtKB-SubCell"/>
</dbReference>
<dbReference type="InterPro" id="IPR027806">
    <property type="entry name" value="HARBI1_dom"/>
</dbReference>
<keyword evidence="9" id="KW-0378">Hydrolase</keyword>
<proteinExistence type="inferred from homology"/>
<evidence type="ECO:0000256" key="2">
    <source>
        <dbReference type="ARBA" id="ARBA00004123"/>
    </source>
</evidence>
<dbReference type="OrthoDB" id="10062286at2759"/>
<dbReference type="Proteomes" id="UP000663829">
    <property type="component" value="Unassembled WGS sequence"/>
</dbReference>
<evidence type="ECO:0000256" key="1">
    <source>
        <dbReference type="ARBA" id="ARBA00001968"/>
    </source>
</evidence>
<dbReference type="EMBL" id="CAJOBC010090096">
    <property type="protein sequence ID" value="CAF4387520.1"/>
    <property type="molecule type" value="Genomic_DNA"/>
</dbReference>
<dbReference type="InterPro" id="IPR026103">
    <property type="entry name" value="HARBI1_animal"/>
</dbReference>
<accession>A0A815VB60</accession>
<dbReference type="InterPro" id="IPR045249">
    <property type="entry name" value="HARBI1-like"/>
</dbReference>
<dbReference type="PANTHER" id="PTHR22930">
    <property type="match status" value="1"/>
</dbReference>
<dbReference type="GO" id="GO:0005737">
    <property type="term" value="C:cytoplasm"/>
    <property type="evidence" value="ECO:0007669"/>
    <property type="project" value="UniProtKB-SubCell"/>
</dbReference>
<comment type="function">
    <text evidence="12">Transposase-derived protein that may have nuclease activity. Does not have transposase activity.</text>
</comment>
<evidence type="ECO:0000256" key="10">
    <source>
        <dbReference type="ARBA" id="ARBA00023242"/>
    </source>
</evidence>
<name>A0A815VB60_9BILA</name>
<dbReference type="Proteomes" id="UP000681722">
    <property type="component" value="Unassembled WGS sequence"/>
</dbReference>
<evidence type="ECO:0000256" key="11">
    <source>
        <dbReference type="ARBA" id="ARBA00030126"/>
    </source>
</evidence>
<evidence type="ECO:0000259" key="13">
    <source>
        <dbReference type="Pfam" id="PF13359"/>
    </source>
</evidence>
<keyword evidence="10" id="KW-0539">Nucleus</keyword>
<protein>
    <recommendedName>
        <fullName evidence="5">Putative nuclease HARBI1</fullName>
    </recommendedName>
    <alternativeName>
        <fullName evidence="11">Harbinger transposase-derived nuclease</fullName>
    </alternativeName>
</protein>
<dbReference type="GO" id="GO:0004518">
    <property type="term" value="F:nuclease activity"/>
    <property type="evidence" value="ECO:0007669"/>
    <property type="project" value="UniProtKB-KW"/>
</dbReference>
<keyword evidence="6" id="KW-0963">Cytoplasm</keyword>
<comment type="subcellular location">
    <subcellularLocation>
        <location evidence="3">Cytoplasm</location>
    </subcellularLocation>
    <subcellularLocation>
        <location evidence="2">Nucleus</location>
    </subcellularLocation>
</comment>
<dbReference type="EMBL" id="CAJNOQ010024519">
    <property type="protein sequence ID" value="CAF1528313.1"/>
    <property type="molecule type" value="Genomic_DNA"/>
</dbReference>
<evidence type="ECO:0000256" key="7">
    <source>
        <dbReference type="ARBA" id="ARBA00022722"/>
    </source>
</evidence>
<evidence type="ECO:0000256" key="8">
    <source>
        <dbReference type="ARBA" id="ARBA00022723"/>
    </source>
</evidence>
<comment type="caution">
    <text evidence="14">The sequence shown here is derived from an EMBL/GenBank/DDBJ whole genome shotgun (WGS) entry which is preliminary data.</text>
</comment>
<comment type="similarity">
    <text evidence="4">Belongs to the HARBI1 family.</text>
</comment>
<evidence type="ECO:0000256" key="5">
    <source>
        <dbReference type="ARBA" id="ARBA00015519"/>
    </source>
</evidence>
<sequence length="185" mass="21000">MERYVNYHSINCQVACDHNLMIRSTIVRWPGSTHDAFILGQSSIAASLSNGIYGDGWLLGDSGYPLRAWLLTPFNDPTTAAQRRYNRALKSARSTIERAFGVLKARFCCLDRSGGGLQFTPERCVKIILSCMYLRNLARRLQLEDDDEEKIRQILLDEFDDGVNTQEVPTGTRVRDSVVQNYFSK</sequence>
<reference evidence="14" key="1">
    <citation type="submission" date="2021-02" db="EMBL/GenBank/DDBJ databases">
        <authorList>
            <person name="Nowell W R."/>
        </authorList>
    </citation>
    <scope>NUCLEOTIDE SEQUENCE</scope>
</reference>
<dbReference type="PRINTS" id="PR02086">
    <property type="entry name" value="PUTNUCHARBI1"/>
</dbReference>
<evidence type="ECO:0000256" key="3">
    <source>
        <dbReference type="ARBA" id="ARBA00004496"/>
    </source>
</evidence>
<dbReference type="PANTHER" id="PTHR22930:SF267">
    <property type="entry name" value="NUCLEASE HARBI1-RELATED"/>
    <property type="match status" value="1"/>
</dbReference>
<dbReference type="Pfam" id="PF13359">
    <property type="entry name" value="DDE_Tnp_4"/>
    <property type="match status" value="1"/>
</dbReference>
<dbReference type="GO" id="GO:0046872">
    <property type="term" value="F:metal ion binding"/>
    <property type="evidence" value="ECO:0007669"/>
    <property type="project" value="UniProtKB-KW"/>
</dbReference>
<keyword evidence="16" id="KW-1185">Reference proteome</keyword>
<evidence type="ECO:0000256" key="6">
    <source>
        <dbReference type="ARBA" id="ARBA00022490"/>
    </source>
</evidence>
<comment type="cofactor">
    <cofactor evidence="1">
        <name>a divalent metal cation</name>
        <dbReference type="ChEBI" id="CHEBI:60240"/>
    </cofactor>
</comment>
<dbReference type="AlphaFoldDB" id="A0A815VB60"/>
<evidence type="ECO:0000256" key="9">
    <source>
        <dbReference type="ARBA" id="ARBA00022801"/>
    </source>
</evidence>
<organism evidence="14 16">
    <name type="scientific">Didymodactylos carnosus</name>
    <dbReference type="NCBI Taxonomy" id="1234261"/>
    <lineage>
        <taxon>Eukaryota</taxon>
        <taxon>Metazoa</taxon>
        <taxon>Spiralia</taxon>
        <taxon>Gnathifera</taxon>
        <taxon>Rotifera</taxon>
        <taxon>Eurotatoria</taxon>
        <taxon>Bdelloidea</taxon>
        <taxon>Philodinida</taxon>
        <taxon>Philodinidae</taxon>
        <taxon>Didymodactylos</taxon>
    </lineage>
</organism>
<evidence type="ECO:0000313" key="16">
    <source>
        <dbReference type="Proteomes" id="UP000663829"/>
    </source>
</evidence>
<evidence type="ECO:0000313" key="15">
    <source>
        <dbReference type="EMBL" id="CAF4387520.1"/>
    </source>
</evidence>
<keyword evidence="7" id="KW-0540">Nuclease</keyword>
<keyword evidence="8" id="KW-0479">Metal-binding</keyword>